<accession>A0A454XKS0</accession>
<dbReference type="EMBL" id="KZ155838">
    <property type="protein sequence ID" value="OUS42450.1"/>
    <property type="molecule type" value="Genomic_DNA"/>
</dbReference>
<dbReference type="SUPFAM" id="SSF54995">
    <property type="entry name" value="Ribosomal protein S6"/>
    <property type="match status" value="1"/>
</dbReference>
<proteinExistence type="inferred from homology"/>
<dbReference type="GO" id="GO:0003735">
    <property type="term" value="F:structural constituent of ribosome"/>
    <property type="evidence" value="ECO:0007669"/>
    <property type="project" value="InterPro"/>
</dbReference>
<dbReference type="GO" id="GO:0070181">
    <property type="term" value="F:small ribosomal subunit rRNA binding"/>
    <property type="evidence" value="ECO:0007669"/>
    <property type="project" value="TreeGrafter"/>
</dbReference>
<evidence type="ECO:0000256" key="1">
    <source>
        <dbReference type="ARBA" id="ARBA00009512"/>
    </source>
</evidence>
<dbReference type="GO" id="GO:0006412">
    <property type="term" value="P:translation"/>
    <property type="evidence" value="ECO:0007669"/>
    <property type="project" value="InterPro"/>
</dbReference>
<dbReference type="GO" id="GO:0005840">
    <property type="term" value="C:ribosome"/>
    <property type="evidence" value="ECO:0007669"/>
    <property type="project" value="UniProtKB-KW"/>
</dbReference>
<keyword evidence="3" id="KW-0687">Ribonucleoprotein</keyword>
<dbReference type="CDD" id="cd15465">
    <property type="entry name" value="bS6_mito"/>
    <property type="match status" value="1"/>
</dbReference>
<dbReference type="PANTHER" id="PTHR21011">
    <property type="entry name" value="MITOCHONDRIAL 28S RIBOSOMAL PROTEIN S6"/>
    <property type="match status" value="1"/>
</dbReference>
<evidence type="ECO:0000313" key="5">
    <source>
        <dbReference type="Proteomes" id="UP000009170"/>
    </source>
</evidence>
<keyword evidence="5" id="KW-1185">Reference proteome</keyword>
<reference evidence="3 5" key="1">
    <citation type="journal article" date="2006" name="Proc. Natl. Acad. Sci. U.S.A.">
        <title>Genome analysis of the smallest free-living eukaryote Ostreococcus tauri unveils many unique features.</title>
        <authorList>
            <person name="Derelle E."/>
            <person name="Ferraz C."/>
            <person name="Rombauts S."/>
            <person name="Rouze P."/>
            <person name="Worden A.Z."/>
            <person name="Robbens S."/>
            <person name="Partensky F."/>
            <person name="Degroeve S."/>
            <person name="Echeynie S."/>
            <person name="Cooke R."/>
            <person name="Saeys Y."/>
            <person name="Wuyts J."/>
            <person name="Jabbari K."/>
            <person name="Bowler C."/>
            <person name="Panaud O."/>
            <person name="Piegu B."/>
            <person name="Ball S.G."/>
            <person name="Ral J.-P."/>
            <person name="Bouget F.-Y."/>
            <person name="Piganeau G."/>
            <person name="De Baets B."/>
            <person name="Picard A."/>
            <person name="Delseny M."/>
            <person name="Demaille J."/>
            <person name="Van de Peer Y."/>
            <person name="Moreau H."/>
        </authorList>
    </citation>
    <scope>NUCLEOTIDE SEQUENCE [LARGE SCALE GENOMIC DNA]</scope>
    <source>
        <strain evidence="3 5">OTTH0595</strain>
    </source>
</reference>
<dbReference type="PANTHER" id="PTHR21011:SF1">
    <property type="entry name" value="SMALL RIBOSOMAL SUBUNIT PROTEIN BS6M"/>
    <property type="match status" value="1"/>
</dbReference>
<dbReference type="Proteomes" id="UP000195557">
    <property type="component" value="Unassembled WGS sequence"/>
</dbReference>
<sequence>MVLYDALIVVSAKVPRTACADVLRRLGTSVIERGGVVTDVTSFGARTLAYEFRRPGERHFEAQFVKMSFNAPPDLVKEAEHALRVDERVLRWMFTKKPALRRLNDFKARDSRNPNTMPGYDARRSS</sequence>
<dbReference type="InterPro" id="IPR035980">
    <property type="entry name" value="Ribosomal_bS6_sf"/>
</dbReference>
<gene>
    <name evidence="4" type="ORF">BE221DRAFT_142129</name>
    <name evidence="3" type="ORF">OT_ostta01g05360</name>
</gene>
<evidence type="ECO:0000256" key="2">
    <source>
        <dbReference type="SAM" id="MobiDB-lite"/>
    </source>
</evidence>
<dbReference type="Pfam" id="PF01250">
    <property type="entry name" value="Ribosomal_S6"/>
    <property type="match status" value="1"/>
</dbReference>
<dbReference type="InterPro" id="IPR014717">
    <property type="entry name" value="Transl_elong_EF1B/ribsomal_bS6"/>
</dbReference>
<dbReference type="EMBL" id="CAID01000001">
    <property type="protein sequence ID" value="CEF96849.1"/>
    <property type="molecule type" value="Genomic_DNA"/>
</dbReference>
<dbReference type="InterPro" id="IPR000529">
    <property type="entry name" value="Ribosomal_bS6"/>
</dbReference>
<dbReference type="Proteomes" id="UP000009170">
    <property type="component" value="Unassembled WGS sequence"/>
</dbReference>
<dbReference type="AlphaFoldDB" id="A0A090M4E6"/>
<name>A0A090M4E6_OSTTA</name>
<evidence type="ECO:0000313" key="4">
    <source>
        <dbReference type="EMBL" id="OUS42450.1"/>
    </source>
</evidence>
<comment type="similarity">
    <text evidence="1">Belongs to the bacterial ribosomal protein bS6 family.</text>
</comment>
<dbReference type="GO" id="GO:0005737">
    <property type="term" value="C:cytoplasm"/>
    <property type="evidence" value="ECO:0007669"/>
    <property type="project" value="UniProtKB-ARBA"/>
</dbReference>
<dbReference type="InParanoid" id="A0A090M4E6"/>
<organism evidence="3 5">
    <name type="scientific">Ostreococcus tauri</name>
    <name type="common">Marine green alga</name>
    <dbReference type="NCBI Taxonomy" id="70448"/>
    <lineage>
        <taxon>Eukaryota</taxon>
        <taxon>Viridiplantae</taxon>
        <taxon>Chlorophyta</taxon>
        <taxon>Mamiellophyceae</taxon>
        <taxon>Mamiellales</taxon>
        <taxon>Bathycoccaceae</taxon>
        <taxon>Ostreococcus</taxon>
    </lineage>
</organism>
<dbReference type="Gene3D" id="3.30.70.60">
    <property type="match status" value="1"/>
</dbReference>
<feature type="region of interest" description="Disordered" evidence="2">
    <location>
        <begin position="105"/>
        <end position="126"/>
    </location>
</feature>
<keyword evidence="3" id="KW-0689">Ribosomal protein</keyword>
<dbReference type="FunCoup" id="A0A090M4E6">
    <property type="interactions" value="281"/>
</dbReference>
<accession>A0A1Y5HZ03</accession>
<accession>A0A090M4E6</accession>
<reference evidence="3" key="2">
    <citation type="journal article" date="2014" name="BMC Genomics">
        <title>An improved genome of the model marine alga Ostreococcus tauri unfolds by assessing Illumina de novo assemblies.</title>
        <authorList>
            <person name="Blanc-Mathieu R."/>
            <person name="Verhelst B."/>
            <person name="Derelle E."/>
            <person name="Rombauts S."/>
            <person name="Bouget F.Y."/>
            <person name="Carre I."/>
            <person name="Chateau A."/>
            <person name="Eyre-Walker A."/>
            <person name="Grimsley N."/>
            <person name="Moreau H."/>
            <person name="Piegu B."/>
            <person name="Rivals E."/>
            <person name="Schackwitz W."/>
            <person name="Van de Peer Y."/>
            <person name="Piganeau G."/>
        </authorList>
    </citation>
    <scope>NUCLEOTIDE SEQUENCE</scope>
    <source>
        <strain evidence="3">RCC4221</strain>
    </source>
</reference>
<dbReference type="InterPro" id="IPR020814">
    <property type="entry name" value="Ribosomal_S6_plastid/chlpt"/>
</dbReference>
<reference evidence="4" key="3">
    <citation type="submission" date="2017-04" db="EMBL/GenBank/DDBJ databases">
        <title>Population genomics of picophytoplankton unveils novel chromosome hypervariability.</title>
        <authorList>
            <consortium name="DOE Joint Genome Institute"/>
            <person name="Blanc-Mathieu R."/>
            <person name="Krasovec M."/>
            <person name="Hebrard M."/>
            <person name="Yau S."/>
            <person name="Desgranges E."/>
            <person name="Martin J."/>
            <person name="Schackwitz W."/>
            <person name="Kuo A."/>
            <person name="Salin G."/>
            <person name="Donnadieu C."/>
            <person name="Desdevises Y."/>
            <person name="Sanchez-Ferandin S."/>
            <person name="Moreau H."/>
            <person name="Rivals E."/>
            <person name="Grigoriev I.V."/>
            <person name="Grimsley N."/>
            <person name="Eyre-Walker A."/>
            <person name="Piganeau G."/>
        </authorList>
    </citation>
    <scope>NUCLEOTIDE SEQUENCE [LARGE SCALE GENOMIC DNA]</scope>
    <source>
        <strain evidence="4">RCC 1115</strain>
    </source>
</reference>
<evidence type="ECO:0000313" key="3">
    <source>
        <dbReference type="EMBL" id="CEF96849.1"/>
    </source>
</evidence>
<protein>
    <submittedName>
        <fullName evidence="3 4">Ribosomal protein S6</fullName>
    </submittedName>
</protein>
<dbReference type="OrthoDB" id="10259681at2759"/>
<dbReference type="STRING" id="70448.A0A090M4E6"/>
<dbReference type="HAMAP" id="MF_00360">
    <property type="entry name" value="Ribosomal_bS6"/>
    <property type="match status" value="1"/>
</dbReference>
<dbReference type="NCBIfam" id="TIGR00166">
    <property type="entry name" value="S6"/>
    <property type="match status" value="1"/>
</dbReference>